<sequence length="976" mass="110958">MDANYIEGKFIIIFRLAEALNFTLSPNAQERNEAETKLAGFSEFPGLCDALLKICDSATGLNARINPAVVTCASVFLKNFVKVQWGGNGNAPLDMPEREAVRKTVFETLFKNPDDKKVRDQLLSSLVLIAKTDFPVLWPSLATDLSTQLEDGLSTRSKVALMAMAELFNRYRYEDKSDELWKEIIFVLEHCSVSITKFFIAVAQAIVTGAKTQTYTRDQFQEMFEHIYYCAEIFLSLNSQDLPEYFEDNLAQWMNAFIDLMNLETTFYPFDPKDEEEPYNKLRVTLCEIFTLFSQKYEEEYTPFLTRCVELIWAKFFGYENNSNCDSLINSSMHFLSAICVKDQYKEMFVDQNVLNMLINQIVVKNMMLLAEDVETFEDDPVEYLKKDLEGDDSYTKRRGASDLLKALSNRFPTIIWPIMTQVIQDNISTANVNMEVHWKNKELVFAIVTALLTIGGTEKKGVTKISEFTDLNEFYRTLVRPELVEGSVNAHPVAKCAAMKFVVAFRHQLDPNYLLEVVSTHSVVRFFESSYPILHWYAGNVIDTILTTKKPDSSDLLFQGVDINSLMIINSISAILEKKETSLTPYVIKALMRVFNFINEETAGSAGDIINALARLSFEALKNSANPLYIHYIFECMSVLIRKAYVSVSGGMDKAVLPIIEHIFTERMEDFIPYALQLSALLIQQCSILLSRGINVDSSAYHGFIQFVLQPELWTVSNNISAGVITLEAYIKAFPDQMFTPQNIETLLKVYSKLMNSKANDNHAFTLANALLPYLNRYPNITVTTLFTPIYQRLSKAKTFRLQKNMMIFVSRFIYVVGADQFINSVNEIQAGLADMTMSRIFALELQNIAQMTDAYERKVIIVGMTKFFETHANTLGESIVPIFNGLVNLVVVSAKNVSSTFNPDDELALDEEAYNNKMCRLSSIKPSDDVFKNITLYRRKFAEVVFALRHNGVNFGVTSDEKFAKLAEYAEKDV</sequence>
<organism evidence="1 2">
    <name type="scientific">Rhabditophanes sp. KR3021</name>
    <dbReference type="NCBI Taxonomy" id="114890"/>
    <lineage>
        <taxon>Eukaryota</taxon>
        <taxon>Metazoa</taxon>
        <taxon>Ecdysozoa</taxon>
        <taxon>Nematoda</taxon>
        <taxon>Chromadorea</taxon>
        <taxon>Rhabditida</taxon>
        <taxon>Tylenchina</taxon>
        <taxon>Panagrolaimomorpha</taxon>
        <taxon>Strongyloidoidea</taxon>
        <taxon>Alloionematidae</taxon>
        <taxon>Rhabditophanes</taxon>
    </lineage>
</organism>
<dbReference type="WBParaSite" id="RSKR_0000232900.1">
    <property type="protein sequence ID" value="RSKR_0000232900.1"/>
    <property type="gene ID" value="RSKR_0000232900"/>
</dbReference>
<accession>A0AC35TMA6</accession>
<proteinExistence type="predicted"/>
<reference evidence="2" key="1">
    <citation type="submission" date="2016-11" db="UniProtKB">
        <authorList>
            <consortium name="WormBaseParasite"/>
        </authorList>
    </citation>
    <scope>IDENTIFICATION</scope>
    <source>
        <strain evidence="2">KR3021</strain>
    </source>
</reference>
<name>A0AC35TMA6_9BILA</name>
<protein>
    <submittedName>
        <fullName evidence="2">Exportin-2</fullName>
    </submittedName>
</protein>
<dbReference type="Proteomes" id="UP000095286">
    <property type="component" value="Unplaced"/>
</dbReference>
<evidence type="ECO:0000313" key="1">
    <source>
        <dbReference type="Proteomes" id="UP000095286"/>
    </source>
</evidence>
<evidence type="ECO:0000313" key="2">
    <source>
        <dbReference type="WBParaSite" id="RSKR_0000232900.1"/>
    </source>
</evidence>